<gene>
    <name evidence="3" type="ORF">JM946_01470</name>
</gene>
<dbReference type="GO" id="GO:0003746">
    <property type="term" value="F:translation elongation factor activity"/>
    <property type="evidence" value="ECO:0007669"/>
    <property type="project" value="UniProtKB-KW"/>
</dbReference>
<dbReference type="PANTHER" id="PTHR30437">
    <property type="entry name" value="TRANSCRIPTION ELONGATION FACTOR GREA"/>
    <property type="match status" value="1"/>
</dbReference>
<feature type="domain" description="Regulator of nucleoside diphosphate kinase N-terminal" evidence="2">
    <location>
        <begin position="6"/>
        <end position="47"/>
    </location>
</feature>
<dbReference type="InterPro" id="IPR023459">
    <property type="entry name" value="Tscrpt_elong_fac_GreA/B_fam"/>
</dbReference>
<evidence type="ECO:0000313" key="3">
    <source>
        <dbReference type="EMBL" id="MBM0103389.1"/>
    </source>
</evidence>
<keyword evidence="4" id="KW-1185">Reference proteome</keyword>
<evidence type="ECO:0000313" key="4">
    <source>
        <dbReference type="Proteomes" id="UP000661077"/>
    </source>
</evidence>
<dbReference type="InterPro" id="IPR036953">
    <property type="entry name" value="GreA/GreB_C_sf"/>
</dbReference>
<evidence type="ECO:0000259" key="1">
    <source>
        <dbReference type="Pfam" id="PF01272"/>
    </source>
</evidence>
<dbReference type="SUPFAM" id="SSF54534">
    <property type="entry name" value="FKBP-like"/>
    <property type="match status" value="1"/>
</dbReference>
<keyword evidence="3" id="KW-0648">Protein biosynthesis</keyword>
<reference evidence="3 4" key="1">
    <citation type="journal article" date="2021" name="Int. J. Syst. Evol. Microbiol.">
        <title>Steroidobacter gossypii sp. nov., isolated from soil of cotton cropping field.</title>
        <authorList>
            <person name="Huang R."/>
            <person name="Yang S."/>
            <person name="Zhen C."/>
            <person name="Liu W."/>
        </authorList>
    </citation>
    <scope>NUCLEOTIDE SEQUENCE [LARGE SCALE GENOMIC DNA]</scope>
    <source>
        <strain evidence="3 4">S1-65</strain>
    </source>
</reference>
<organism evidence="3 4">
    <name type="scientific">Steroidobacter gossypii</name>
    <dbReference type="NCBI Taxonomy" id="2805490"/>
    <lineage>
        <taxon>Bacteria</taxon>
        <taxon>Pseudomonadati</taxon>
        <taxon>Pseudomonadota</taxon>
        <taxon>Gammaproteobacteria</taxon>
        <taxon>Steroidobacterales</taxon>
        <taxon>Steroidobacteraceae</taxon>
        <taxon>Steroidobacter</taxon>
    </lineage>
</organism>
<dbReference type="Gene3D" id="3.10.50.30">
    <property type="entry name" value="Transcription elongation factor, GreA/GreB, C-terminal domain"/>
    <property type="match status" value="1"/>
</dbReference>
<dbReference type="InterPro" id="IPR001437">
    <property type="entry name" value="Tscrpt_elong_fac_GreA/B_C"/>
</dbReference>
<comment type="caution">
    <text evidence="3">The sequence shown here is derived from an EMBL/GenBank/DDBJ whole genome shotgun (WGS) entry which is preliminary data.</text>
</comment>
<proteinExistence type="predicted"/>
<name>A0ABS1WQY8_9GAMM</name>
<accession>A0ABS1WQY8</accession>
<evidence type="ECO:0000259" key="2">
    <source>
        <dbReference type="Pfam" id="PF14760"/>
    </source>
</evidence>
<dbReference type="PANTHER" id="PTHR30437:SF5">
    <property type="entry name" value="REGULATOR OF NUCLEOSIDE DIPHOSPHATE KINASE"/>
    <property type="match status" value="1"/>
</dbReference>
<keyword evidence="3" id="KW-0251">Elongation factor</keyword>
<dbReference type="EMBL" id="JAEVLS010000001">
    <property type="protein sequence ID" value="MBM0103389.1"/>
    <property type="molecule type" value="Genomic_DNA"/>
</dbReference>
<sequence length="142" mass="15452">MMREQPIVISEPDARVLRGLLMARSAPSRDHEHLEELRLELERAQVVEPGQISPNVVTMHKLVRILDLSSGKQQELTLVSPAEADVGARRISVLAPLGTALLGYREGDEVEWLMPGGIRRLRIEAVQSIGTAAAPLVAAGAH</sequence>
<dbReference type="Pfam" id="PF01272">
    <property type="entry name" value="GreA_GreB"/>
    <property type="match status" value="1"/>
</dbReference>
<dbReference type="Proteomes" id="UP000661077">
    <property type="component" value="Unassembled WGS sequence"/>
</dbReference>
<protein>
    <submittedName>
        <fullName evidence="3">GreA/GreB family elongation factor</fullName>
    </submittedName>
</protein>
<dbReference type="InterPro" id="IPR029462">
    <property type="entry name" value="Rnk_N"/>
</dbReference>
<dbReference type="Pfam" id="PF14760">
    <property type="entry name" value="Rnk_N"/>
    <property type="match status" value="1"/>
</dbReference>
<feature type="domain" description="Transcription elongation factor GreA/GreB C-terminal" evidence="1">
    <location>
        <begin position="55"/>
        <end position="127"/>
    </location>
</feature>